<organism evidence="1 2">
    <name type="scientific">Psylliodes chrysocephalus</name>
    <dbReference type="NCBI Taxonomy" id="3402493"/>
    <lineage>
        <taxon>Eukaryota</taxon>
        <taxon>Metazoa</taxon>
        <taxon>Ecdysozoa</taxon>
        <taxon>Arthropoda</taxon>
        <taxon>Hexapoda</taxon>
        <taxon>Insecta</taxon>
        <taxon>Pterygota</taxon>
        <taxon>Neoptera</taxon>
        <taxon>Endopterygota</taxon>
        <taxon>Coleoptera</taxon>
        <taxon>Polyphaga</taxon>
        <taxon>Cucujiformia</taxon>
        <taxon>Chrysomeloidea</taxon>
        <taxon>Chrysomelidae</taxon>
        <taxon>Galerucinae</taxon>
        <taxon>Alticini</taxon>
        <taxon>Psylliodes</taxon>
    </lineage>
</organism>
<dbReference type="Proteomes" id="UP001153636">
    <property type="component" value="Chromosome 8"/>
</dbReference>
<evidence type="ECO:0000313" key="2">
    <source>
        <dbReference type="Proteomes" id="UP001153636"/>
    </source>
</evidence>
<dbReference type="OrthoDB" id="6771182at2759"/>
<accession>A0A9P0DDX9</accession>
<evidence type="ECO:0008006" key="3">
    <source>
        <dbReference type="Google" id="ProtNLM"/>
    </source>
</evidence>
<dbReference type="EMBL" id="OV651820">
    <property type="protein sequence ID" value="CAH1114627.1"/>
    <property type="molecule type" value="Genomic_DNA"/>
</dbReference>
<gene>
    <name evidence="1" type="ORF">PSYICH_LOCUS14072</name>
</gene>
<protein>
    <recommendedName>
        <fullName evidence="3">TTF-type domain-containing protein</fullName>
    </recommendedName>
</protein>
<dbReference type="AlphaFoldDB" id="A0A9P0DDX9"/>
<proteinExistence type="predicted"/>
<evidence type="ECO:0000313" key="1">
    <source>
        <dbReference type="EMBL" id="CAH1114627.1"/>
    </source>
</evidence>
<name>A0A9P0DDX9_9CUCU</name>
<sequence length="160" mass="18742">MVYSPSKGSVSCIPCMIFDESDNRGAFSNGFNDWKNVNQRVKDHENSFNHKNSSEKLKIRSFLKGRVDVRLIEALELGVHYWREELYNFFSASPHRWIILTRNCALTMQNLSKTLWFARHNACRAVNESREEILKSLDEIASDCDERHSTRNEDRTINEK</sequence>
<reference evidence="1" key="1">
    <citation type="submission" date="2022-01" db="EMBL/GenBank/DDBJ databases">
        <authorList>
            <person name="King R."/>
        </authorList>
    </citation>
    <scope>NUCLEOTIDE SEQUENCE</scope>
</reference>
<keyword evidence="2" id="KW-1185">Reference proteome</keyword>